<gene>
    <name evidence="1" type="ORF">ANCDUO_23487</name>
</gene>
<feature type="non-terminal residue" evidence="1">
    <location>
        <position position="98"/>
    </location>
</feature>
<dbReference type="EMBL" id="KN769194">
    <property type="protein sequence ID" value="KIH46461.1"/>
    <property type="molecule type" value="Genomic_DNA"/>
</dbReference>
<dbReference type="AlphaFoldDB" id="A0A0C2FNN3"/>
<sequence>MKPPVREMYEKSQIYQSLIIGALQNGVKVNDRQRFPTVAYVKLMDPWTSHKHSQQVNSIGGKRKEILDKCQKLMMLGETRMKLVSRSDLGVIMDLLRV</sequence>
<accession>A0A0C2FNN3</accession>
<organism evidence="1 2">
    <name type="scientific">Ancylostoma duodenale</name>
    <dbReference type="NCBI Taxonomy" id="51022"/>
    <lineage>
        <taxon>Eukaryota</taxon>
        <taxon>Metazoa</taxon>
        <taxon>Ecdysozoa</taxon>
        <taxon>Nematoda</taxon>
        <taxon>Chromadorea</taxon>
        <taxon>Rhabditida</taxon>
        <taxon>Rhabditina</taxon>
        <taxon>Rhabditomorpha</taxon>
        <taxon>Strongyloidea</taxon>
        <taxon>Ancylostomatidae</taxon>
        <taxon>Ancylostomatinae</taxon>
        <taxon>Ancylostoma</taxon>
    </lineage>
</organism>
<evidence type="ECO:0000313" key="2">
    <source>
        <dbReference type="Proteomes" id="UP000054047"/>
    </source>
</evidence>
<name>A0A0C2FNN3_9BILA</name>
<reference evidence="1 2" key="1">
    <citation type="submission" date="2013-12" db="EMBL/GenBank/DDBJ databases">
        <title>Draft genome of the parsitic nematode Ancylostoma duodenale.</title>
        <authorList>
            <person name="Mitreva M."/>
        </authorList>
    </citation>
    <scope>NUCLEOTIDE SEQUENCE [LARGE SCALE GENOMIC DNA]</scope>
    <source>
        <strain evidence="1 2">Zhejiang</strain>
    </source>
</reference>
<dbReference type="Proteomes" id="UP000054047">
    <property type="component" value="Unassembled WGS sequence"/>
</dbReference>
<evidence type="ECO:0000313" key="1">
    <source>
        <dbReference type="EMBL" id="KIH46461.1"/>
    </source>
</evidence>
<keyword evidence="2" id="KW-1185">Reference proteome</keyword>
<protein>
    <submittedName>
        <fullName evidence="1">Uncharacterized protein</fullName>
    </submittedName>
</protein>
<proteinExistence type="predicted"/>